<keyword evidence="3" id="KW-0411">Iron-sulfur</keyword>
<evidence type="ECO:0000256" key="3">
    <source>
        <dbReference type="ARBA" id="ARBA00023014"/>
    </source>
</evidence>
<evidence type="ECO:0000259" key="4">
    <source>
        <dbReference type="PROSITE" id="PS51918"/>
    </source>
</evidence>
<evidence type="ECO:0000313" key="5">
    <source>
        <dbReference type="EMBL" id="PRR69039.1"/>
    </source>
</evidence>
<comment type="caution">
    <text evidence="5">The sequence shown here is derived from an EMBL/GenBank/DDBJ whole genome shotgun (WGS) entry which is preliminary data.</text>
</comment>
<dbReference type="GO" id="GO:0051536">
    <property type="term" value="F:iron-sulfur cluster binding"/>
    <property type="evidence" value="ECO:0007669"/>
    <property type="project" value="UniProtKB-KW"/>
</dbReference>
<dbReference type="Proteomes" id="UP000238415">
    <property type="component" value="Unassembled WGS sequence"/>
</dbReference>
<evidence type="ECO:0000256" key="2">
    <source>
        <dbReference type="ARBA" id="ARBA00023004"/>
    </source>
</evidence>
<feature type="domain" description="Radical SAM core" evidence="4">
    <location>
        <begin position="17"/>
        <end position="256"/>
    </location>
</feature>
<proteinExistence type="predicted"/>
<organism evidence="5 6">
    <name type="scientific">Neomoorella humiferrea</name>
    <dbReference type="NCBI Taxonomy" id="676965"/>
    <lineage>
        <taxon>Bacteria</taxon>
        <taxon>Bacillati</taxon>
        <taxon>Bacillota</taxon>
        <taxon>Clostridia</taxon>
        <taxon>Neomoorellales</taxon>
        <taxon>Neomoorellaceae</taxon>
        <taxon>Neomoorella</taxon>
    </lineage>
</organism>
<dbReference type="SFLD" id="SFLDS00029">
    <property type="entry name" value="Radical_SAM"/>
    <property type="match status" value="1"/>
</dbReference>
<dbReference type="SFLD" id="SFLDG01084">
    <property type="entry name" value="Uncharacterised_Radical_SAM_Su"/>
    <property type="match status" value="1"/>
</dbReference>
<keyword evidence="2" id="KW-0408">Iron</keyword>
<dbReference type="EMBL" id="PVXM01000058">
    <property type="protein sequence ID" value="PRR69039.1"/>
    <property type="molecule type" value="Genomic_DNA"/>
</dbReference>
<dbReference type="Gene3D" id="3.80.30.30">
    <property type="match status" value="1"/>
</dbReference>
<dbReference type="InterPro" id="IPR007197">
    <property type="entry name" value="rSAM"/>
</dbReference>
<dbReference type="CDD" id="cd01335">
    <property type="entry name" value="Radical_SAM"/>
    <property type="match status" value="1"/>
</dbReference>
<evidence type="ECO:0000256" key="1">
    <source>
        <dbReference type="ARBA" id="ARBA00022723"/>
    </source>
</evidence>
<dbReference type="PANTHER" id="PTHR43432">
    <property type="entry name" value="SLR0285 PROTEIN"/>
    <property type="match status" value="1"/>
</dbReference>
<dbReference type="PROSITE" id="PS51918">
    <property type="entry name" value="RADICAL_SAM"/>
    <property type="match status" value="1"/>
</dbReference>
<dbReference type="InterPro" id="IPR058240">
    <property type="entry name" value="rSAM_sf"/>
</dbReference>
<sequence length="265" mass="29274">MFKLYETTCSSALNRSRIPGIDYCLNPYTGCSHGCVYCYAACMARFRGRDERWGSFVEVKTNFLEVLAGQLRRPKGGRVMLSSVTDAYQVIERKYRLTRRCLELLSRSNLAVSILTKSDIIVEDLDLLRAMPAVSVGFTITTLDDGLARQLEPGAPPPSRRLAALKKLASSGIKTWVFVAPVIPGLNDAPEELATLARKALGAGAREVEFDPMNFYPAAVAGVKKTIARYRPQGLAAFAGACSDPVAYRQKLYRIRHFICGKKNI</sequence>
<keyword evidence="1" id="KW-0479">Metal-binding</keyword>
<dbReference type="PANTHER" id="PTHR43432:SF6">
    <property type="entry name" value="RADICAL SAM CORE DOMAIN-CONTAINING PROTEIN"/>
    <property type="match status" value="1"/>
</dbReference>
<dbReference type="InterPro" id="IPR040086">
    <property type="entry name" value="MJ0683-like"/>
</dbReference>
<dbReference type="AlphaFoldDB" id="A0A2T0AKE1"/>
<name>A0A2T0AKE1_9FIRM</name>
<dbReference type="GO" id="GO:0003824">
    <property type="term" value="F:catalytic activity"/>
    <property type="evidence" value="ECO:0007669"/>
    <property type="project" value="InterPro"/>
</dbReference>
<dbReference type="RefSeq" id="WP_106006477.1">
    <property type="nucleotide sequence ID" value="NZ_CP136419.1"/>
</dbReference>
<evidence type="ECO:0000313" key="6">
    <source>
        <dbReference type="Proteomes" id="UP000238415"/>
    </source>
</evidence>
<dbReference type="SUPFAM" id="SSF102114">
    <property type="entry name" value="Radical SAM enzymes"/>
    <property type="match status" value="1"/>
</dbReference>
<protein>
    <submittedName>
        <fullName evidence="5">Radical SAM superfamily protein</fullName>
    </submittedName>
</protein>
<keyword evidence="6" id="KW-1185">Reference proteome</keyword>
<dbReference type="GO" id="GO:0046872">
    <property type="term" value="F:metal ion binding"/>
    <property type="evidence" value="ECO:0007669"/>
    <property type="project" value="UniProtKB-KW"/>
</dbReference>
<dbReference type="Pfam" id="PF04055">
    <property type="entry name" value="Radical_SAM"/>
    <property type="match status" value="1"/>
</dbReference>
<gene>
    <name evidence="5" type="ORF">MOHU_25700</name>
</gene>
<accession>A0A2T0AKE1</accession>
<reference evidence="5 6" key="1">
    <citation type="submission" date="2018-03" db="EMBL/GenBank/DDBJ databases">
        <title>Genome sequence of Moorella humiferrea DSM 23265.</title>
        <authorList>
            <person name="Poehlein A."/>
            <person name="Daniel R."/>
        </authorList>
    </citation>
    <scope>NUCLEOTIDE SEQUENCE [LARGE SCALE GENOMIC DNA]</scope>
    <source>
        <strain evidence="5 6">DSM 23265</strain>
    </source>
</reference>
<dbReference type="OrthoDB" id="9787478at2"/>